<dbReference type="EMBL" id="JACCAB010000001">
    <property type="protein sequence ID" value="NYG06903.1"/>
    <property type="molecule type" value="Genomic_DNA"/>
</dbReference>
<gene>
    <name evidence="2" type="ORF">BJ986_001390</name>
</gene>
<feature type="transmembrane region" description="Helical" evidence="1">
    <location>
        <begin position="6"/>
        <end position="26"/>
    </location>
</feature>
<keyword evidence="1" id="KW-0472">Membrane</keyword>
<protein>
    <submittedName>
        <fullName evidence="2">Uncharacterized protein</fullName>
    </submittedName>
</protein>
<dbReference type="AlphaFoldDB" id="A0A852WCP1"/>
<evidence type="ECO:0000313" key="2">
    <source>
        <dbReference type="EMBL" id="NYG06903.1"/>
    </source>
</evidence>
<name>A0A852WCP1_9MICO</name>
<evidence type="ECO:0000256" key="1">
    <source>
        <dbReference type="SAM" id="Phobius"/>
    </source>
</evidence>
<comment type="caution">
    <text evidence="2">The sequence shown here is derived from an EMBL/GenBank/DDBJ whole genome shotgun (WGS) entry which is preliminary data.</text>
</comment>
<proteinExistence type="predicted"/>
<keyword evidence="1" id="KW-0812">Transmembrane</keyword>
<organism evidence="2 3">
    <name type="scientific">Pedococcus badiiscoriae</name>
    <dbReference type="NCBI Taxonomy" id="642776"/>
    <lineage>
        <taxon>Bacteria</taxon>
        <taxon>Bacillati</taxon>
        <taxon>Actinomycetota</taxon>
        <taxon>Actinomycetes</taxon>
        <taxon>Micrococcales</taxon>
        <taxon>Intrasporangiaceae</taxon>
        <taxon>Pedococcus</taxon>
    </lineage>
</organism>
<evidence type="ECO:0000313" key="3">
    <source>
        <dbReference type="Proteomes" id="UP000573599"/>
    </source>
</evidence>
<dbReference type="Proteomes" id="UP000573599">
    <property type="component" value="Unassembled WGS sequence"/>
</dbReference>
<accession>A0A852WCP1</accession>
<sequence>MSAEQWKPWAARIAVVVAVVVVYVALSRLWTFAHTDNPALVEDDTIVRVASSACAQMRDAAAAAAVPPTAPIPQRVGAINAENDAVTQLVATMNGLGQARLQADQPASQWLEDWGRLVTARDAYARALAADRPKPLVLPTIDGKGLVDRLNNVGLNCRVPLVMLAP</sequence>
<keyword evidence="3" id="KW-1185">Reference proteome</keyword>
<dbReference type="RefSeq" id="WP_179421320.1">
    <property type="nucleotide sequence ID" value="NZ_JACCAB010000001.1"/>
</dbReference>
<reference evidence="2 3" key="1">
    <citation type="submission" date="2020-07" db="EMBL/GenBank/DDBJ databases">
        <title>Sequencing the genomes of 1000 actinobacteria strains.</title>
        <authorList>
            <person name="Klenk H.-P."/>
        </authorList>
    </citation>
    <scope>NUCLEOTIDE SEQUENCE [LARGE SCALE GENOMIC DNA]</scope>
    <source>
        <strain evidence="2 3">DSM 23987</strain>
    </source>
</reference>
<keyword evidence="1" id="KW-1133">Transmembrane helix</keyword>